<protein>
    <submittedName>
        <fullName evidence="4">Regulator of G-protein signaling 9-binding protein</fullName>
    </submittedName>
</protein>
<sequence length="238" mass="26300">MGKEECKTLLDALNKVTACYRHLVVTVGGTSDSQHLREELKKTRKKAQELAVANRNKLTTLLRDKTTSKEDRAEYERLWVIFSTCVEFLEVDMKKTLEIGQEFPLNVPKRYLIQSGMSGGTSAVAARAMSAQNMKYEADSNIDVADLKELENEINQVGELMMEMEMKVNVANWTVEAKQDPGAELKSTISVGASSVGMISVNDETKSACDPTRVLAGVIFCAFLFIAVILAVLVIKLS</sequence>
<evidence type="ECO:0000313" key="4">
    <source>
        <dbReference type="EMBL" id="RXM31230.1"/>
    </source>
</evidence>
<keyword evidence="5" id="KW-1185">Reference proteome</keyword>
<dbReference type="Proteomes" id="UP000289886">
    <property type="component" value="Unassembled WGS sequence"/>
</dbReference>
<proteinExistence type="inferred from homology"/>
<dbReference type="GO" id="GO:0009968">
    <property type="term" value="P:negative regulation of signal transduction"/>
    <property type="evidence" value="ECO:0007669"/>
    <property type="project" value="UniProtKB-KW"/>
</dbReference>
<dbReference type="InterPro" id="IPR026512">
    <property type="entry name" value="RGS7BP/RGS9BP"/>
</dbReference>
<keyword evidence="3" id="KW-0812">Transmembrane</keyword>
<comment type="similarity">
    <text evidence="1">Belongs to the RGS7BP/RGS9BP family.</text>
</comment>
<name>A0A444U7V2_ACIRT</name>
<keyword evidence="3" id="KW-0472">Membrane</keyword>
<dbReference type="PANTHER" id="PTHR21029">
    <property type="entry name" value="R-SEVEN BINDING PROTEIN (R7BP) HOMOLOG"/>
    <property type="match status" value="1"/>
</dbReference>
<accession>A0A444U7V2</accession>
<evidence type="ECO:0000313" key="5">
    <source>
        <dbReference type="Proteomes" id="UP000289886"/>
    </source>
</evidence>
<organism evidence="4 5">
    <name type="scientific">Acipenser ruthenus</name>
    <name type="common">Sterlet sturgeon</name>
    <dbReference type="NCBI Taxonomy" id="7906"/>
    <lineage>
        <taxon>Eukaryota</taxon>
        <taxon>Metazoa</taxon>
        <taxon>Chordata</taxon>
        <taxon>Craniata</taxon>
        <taxon>Vertebrata</taxon>
        <taxon>Euteleostomi</taxon>
        <taxon>Actinopterygii</taxon>
        <taxon>Chondrostei</taxon>
        <taxon>Acipenseriformes</taxon>
        <taxon>Acipenseridae</taxon>
        <taxon>Acipenser</taxon>
    </lineage>
</organism>
<dbReference type="EMBL" id="SCEB01215122">
    <property type="protein sequence ID" value="RXM31230.1"/>
    <property type="molecule type" value="Genomic_DNA"/>
</dbReference>
<keyword evidence="2" id="KW-0734">Signal transduction inhibitor</keyword>
<evidence type="ECO:0000256" key="2">
    <source>
        <dbReference type="ARBA" id="ARBA00022700"/>
    </source>
</evidence>
<feature type="transmembrane region" description="Helical" evidence="3">
    <location>
        <begin position="214"/>
        <end position="235"/>
    </location>
</feature>
<keyword evidence="3" id="KW-1133">Transmembrane helix</keyword>
<comment type="caution">
    <text evidence="4">The sequence shown here is derived from an EMBL/GenBank/DDBJ whole genome shotgun (WGS) entry which is preliminary data.</text>
</comment>
<gene>
    <name evidence="4" type="ORF">EOD39_0379</name>
</gene>
<dbReference type="AlphaFoldDB" id="A0A444U7V2"/>
<evidence type="ECO:0000256" key="3">
    <source>
        <dbReference type="SAM" id="Phobius"/>
    </source>
</evidence>
<reference evidence="4 5" key="1">
    <citation type="submission" date="2019-01" db="EMBL/GenBank/DDBJ databases">
        <title>Draft Genome and Complete Hox-Cluster Characterization of the Sterlet Sturgeon (Acipenser ruthenus).</title>
        <authorList>
            <person name="Wei Q."/>
        </authorList>
    </citation>
    <scope>NUCLEOTIDE SEQUENCE [LARGE SCALE GENOMIC DNA]</scope>
    <source>
        <strain evidence="4">WHYD16114868_AA</strain>
        <tissue evidence="4">Blood</tissue>
    </source>
</reference>
<evidence type="ECO:0000256" key="1">
    <source>
        <dbReference type="ARBA" id="ARBA00007457"/>
    </source>
</evidence>
<dbReference type="OrthoDB" id="6358515at2759"/>